<evidence type="ECO:0000259" key="3">
    <source>
        <dbReference type="PROSITE" id="PS50048"/>
    </source>
</evidence>
<dbReference type="PANTHER" id="PTHR38791:SF1">
    <property type="entry name" value="TRANSCRIPTION FACTOR, PUTATIVE-RELATED"/>
    <property type="match status" value="1"/>
</dbReference>
<dbReference type="InterPro" id="IPR036864">
    <property type="entry name" value="Zn2-C6_fun-type_DNA-bd_sf"/>
</dbReference>
<evidence type="ECO:0000313" key="5">
    <source>
        <dbReference type="Proteomes" id="UP000193240"/>
    </source>
</evidence>
<dbReference type="SMART" id="SM00066">
    <property type="entry name" value="GAL4"/>
    <property type="match status" value="1"/>
</dbReference>
<gene>
    <name evidence="4" type="ORF">B5807_09842</name>
</gene>
<dbReference type="InterPro" id="IPR021858">
    <property type="entry name" value="Fun_TF"/>
</dbReference>
<evidence type="ECO:0000313" key="4">
    <source>
        <dbReference type="EMBL" id="OSS47215.1"/>
    </source>
</evidence>
<evidence type="ECO:0000256" key="1">
    <source>
        <dbReference type="ARBA" id="ARBA00023242"/>
    </source>
</evidence>
<dbReference type="SUPFAM" id="SSF57701">
    <property type="entry name" value="Zn2/Cys6 DNA-binding domain"/>
    <property type="match status" value="1"/>
</dbReference>
<feature type="domain" description="Zn(2)-C6 fungal-type" evidence="3">
    <location>
        <begin position="10"/>
        <end position="38"/>
    </location>
</feature>
<dbReference type="PANTHER" id="PTHR38791">
    <property type="entry name" value="ZN(II)2CYS6 TRANSCRIPTION FACTOR (EUROFUNG)-RELATED-RELATED"/>
    <property type="match status" value="1"/>
</dbReference>
<keyword evidence="1" id="KW-0539">Nucleus</keyword>
<dbReference type="InParanoid" id="A0A1Y2LTR3"/>
<dbReference type="GO" id="GO:0008270">
    <property type="term" value="F:zinc ion binding"/>
    <property type="evidence" value="ECO:0007669"/>
    <property type="project" value="InterPro"/>
</dbReference>
<feature type="region of interest" description="Disordered" evidence="2">
    <location>
        <begin position="64"/>
        <end position="106"/>
    </location>
</feature>
<sequence>MVYRGRPSAACLACRTRRIKCDVLRPGCSQCARMRIVCPGYRDPLEELFRDESAAVTKRAQRIYRASGSSKRDQKIEKTRDHSPPYSDEASGALDPEQSVLSGVPGSSLSQPIEHVAFAHFMSTYIPGTHFVYLPKLYSLEREDTALPTTVHAVSLARLAWELGRPDLMQQARRAYTKALAETNVALSRPCVATSDAVLVSVLLLSLYESLVWADTGIPDNWTKHTRGALALIQLRGKQQLETEVGRQMFTQVANIICVDSMRSGSRLSPDLLELQTAALEYRNECPRYILSSITGEISTFLAELREGRLTPLDVIAATQQLEEKLIAMVSSLPASWQYDEEEAEATQSEAYGKLTHRYPSRGAAQLWNSYRMTRIFLNGIRHGHARYLRFPNKNSLLKQAAYNAQQMAADICASVPQYAESKQSSIGSASNLLWPLSTVRSADLVGEDLRMYAEEKLKLLGRELRIPQVEKISECREIDALHDGLHMFYLT</sequence>
<dbReference type="STRING" id="105696.A0A1Y2LTR3"/>
<name>A0A1Y2LTR3_EPING</name>
<dbReference type="AlphaFoldDB" id="A0A1Y2LTR3"/>
<dbReference type="PROSITE" id="PS00463">
    <property type="entry name" value="ZN2_CY6_FUNGAL_1"/>
    <property type="match status" value="1"/>
</dbReference>
<proteinExistence type="predicted"/>
<protein>
    <recommendedName>
        <fullName evidence="3">Zn(2)-C6 fungal-type domain-containing protein</fullName>
    </recommendedName>
</protein>
<dbReference type="InterPro" id="IPR053175">
    <property type="entry name" value="DHMBA_Reg_Transcription_Factor"/>
</dbReference>
<keyword evidence="5" id="KW-1185">Reference proteome</keyword>
<reference evidence="4 5" key="1">
    <citation type="journal article" date="2017" name="Genome Announc.">
        <title>Genome sequence of the saprophytic ascomycete Epicoccum nigrum ICMP 19927 strain isolated from New Zealand.</title>
        <authorList>
            <person name="Fokin M."/>
            <person name="Fleetwood D."/>
            <person name="Weir B.S."/>
            <person name="Villas-Boas S.G."/>
        </authorList>
    </citation>
    <scope>NUCLEOTIDE SEQUENCE [LARGE SCALE GENOMIC DNA]</scope>
    <source>
        <strain evidence="4 5">ICMP 19927</strain>
    </source>
</reference>
<dbReference type="EMBL" id="KZ107849">
    <property type="protein sequence ID" value="OSS47215.1"/>
    <property type="molecule type" value="Genomic_DNA"/>
</dbReference>
<accession>A0A1Y2LTR3</accession>
<organism evidence="4 5">
    <name type="scientific">Epicoccum nigrum</name>
    <name type="common">Soil fungus</name>
    <name type="synonym">Epicoccum purpurascens</name>
    <dbReference type="NCBI Taxonomy" id="105696"/>
    <lineage>
        <taxon>Eukaryota</taxon>
        <taxon>Fungi</taxon>
        <taxon>Dikarya</taxon>
        <taxon>Ascomycota</taxon>
        <taxon>Pezizomycotina</taxon>
        <taxon>Dothideomycetes</taxon>
        <taxon>Pleosporomycetidae</taxon>
        <taxon>Pleosporales</taxon>
        <taxon>Pleosporineae</taxon>
        <taxon>Didymellaceae</taxon>
        <taxon>Epicoccum</taxon>
    </lineage>
</organism>
<dbReference type="GO" id="GO:0000981">
    <property type="term" value="F:DNA-binding transcription factor activity, RNA polymerase II-specific"/>
    <property type="evidence" value="ECO:0007669"/>
    <property type="project" value="InterPro"/>
</dbReference>
<dbReference type="Proteomes" id="UP000193240">
    <property type="component" value="Unassembled WGS sequence"/>
</dbReference>
<dbReference type="Pfam" id="PF00172">
    <property type="entry name" value="Zn_clus"/>
    <property type="match status" value="1"/>
</dbReference>
<dbReference type="Pfam" id="PF11951">
    <property type="entry name" value="Fungal_trans_2"/>
    <property type="match status" value="1"/>
</dbReference>
<dbReference type="Gene3D" id="4.10.240.10">
    <property type="entry name" value="Zn(2)-C6 fungal-type DNA-binding domain"/>
    <property type="match status" value="1"/>
</dbReference>
<dbReference type="OMA" id="GAYMPYL"/>
<dbReference type="PROSITE" id="PS50048">
    <property type="entry name" value="ZN2_CY6_FUNGAL_2"/>
    <property type="match status" value="1"/>
</dbReference>
<evidence type="ECO:0000256" key="2">
    <source>
        <dbReference type="SAM" id="MobiDB-lite"/>
    </source>
</evidence>
<dbReference type="InterPro" id="IPR001138">
    <property type="entry name" value="Zn2Cys6_DnaBD"/>
</dbReference>
<feature type="compositionally biased region" description="Basic and acidic residues" evidence="2">
    <location>
        <begin position="70"/>
        <end position="83"/>
    </location>
</feature>
<dbReference type="CDD" id="cd00067">
    <property type="entry name" value="GAL4"/>
    <property type="match status" value="1"/>
</dbReference>